<reference evidence="2" key="1">
    <citation type="submission" date="2021-02" db="EMBL/GenBank/DDBJ databases">
        <authorList>
            <person name="Nowell W R."/>
        </authorList>
    </citation>
    <scope>NUCLEOTIDE SEQUENCE</scope>
</reference>
<dbReference type="Proteomes" id="UP000681722">
    <property type="component" value="Unassembled WGS sequence"/>
</dbReference>
<evidence type="ECO:0000256" key="1">
    <source>
        <dbReference type="SAM" id="MobiDB-lite"/>
    </source>
</evidence>
<dbReference type="EMBL" id="CAJOBC010007963">
    <property type="protein sequence ID" value="CAF3948544.1"/>
    <property type="molecule type" value="Genomic_DNA"/>
</dbReference>
<evidence type="ECO:0000313" key="3">
    <source>
        <dbReference type="EMBL" id="CAF1188098.1"/>
    </source>
</evidence>
<dbReference type="Proteomes" id="UP000663829">
    <property type="component" value="Unassembled WGS sequence"/>
</dbReference>
<evidence type="ECO:0000313" key="5">
    <source>
        <dbReference type="EMBL" id="CAF3999257.1"/>
    </source>
</evidence>
<feature type="compositionally biased region" description="Polar residues" evidence="1">
    <location>
        <begin position="369"/>
        <end position="385"/>
    </location>
</feature>
<keyword evidence="6" id="KW-1185">Reference proteome</keyword>
<sequence>MICDPQKTKKFIQKLSKMQSIDELLRIEKSANVAHVIQYKLLIYEKCKNRELINEPRSSMTNKRLYTSFDFDLPIPGFPKQLLPLAIITFQRSLDVSLYDFLNNFFDDNEQHCQLDQSFLIPSFVGEENVREENQENQQLEQDNDVFIEKPPEKIIPRKIKTIILREQEQEDTLETHHSSLVKESEATLVEDILKLPSTSQPQLEQQEKEDESLPLQYRNCYISIPRIDLSLFDISNTPRSSTTNQKSKQKLILSSSSTTNKKQPIITITTNQPLKKLFKPISVENKLDKKLTSIKKLPLDMSKKSSTMTVKTSTTIPMENIKISHNQNKPMSKSSMEKKLLKRLSTTTPTITEKKPLKLIITSLLNGNPTVKSSSDTNTPQTKASPVKPPMIASSPVLLTQASSTVSLIQKPSPPPNIKYRWEECYIDLPRLDLSQYDIDLPSPIRSISPIQSANNNSEMNRKIQKKAHCLPQILKKAVNAQITESSFVESPNEQVLLSPQHQQQELSTSDIKKYVEELSILTNDENVEPMDFEDEKQIFFNADENFWNFAIQPSEMHTPESTTTTTIDLHQQEDKQIDSFLSLNVVLEQDDDKNNLVEGVSSTRTSLCLSQTPFSLPNISSFLSPTNAVTTSRPDSPTTAAADLETSSSLLLLNDITQSSSFFSNENMQFHENKDIDQMTDIKPILDYELPKVLNVSYCDYPANRQLLPLFSNINSPSYSPLSIPLISNSVLLADPRIVPYVVRKMYTLPIKNKCLLCPPSFKTTNIDLSSLIKKEIPMELISSEIVVCDPRQNALEMKILNLLYDLVKHSIPSDICLKFKDLLYHQTIFKTNCVHHRQLLVQKLEQVKTIDKLNELELDKELEFPNTIKLLFH</sequence>
<feature type="region of interest" description="Disordered" evidence="1">
    <location>
        <begin position="369"/>
        <end position="392"/>
    </location>
</feature>
<proteinExistence type="predicted"/>
<comment type="caution">
    <text evidence="2">The sequence shown here is derived from an EMBL/GenBank/DDBJ whole genome shotgun (WGS) entry which is preliminary data.</text>
</comment>
<protein>
    <submittedName>
        <fullName evidence="2">Uncharacterized protein</fullName>
    </submittedName>
</protein>
<dbReference type="Proteomes" id="UP000682733">
    <property type="component" value="Unassembled WGS sequence"/>
</dbReference>
<dbReference type="Proteomes" id="UP000677228">
    <property type="component" value="Unassembled WGS sequence"/>
</dbReference>
<accession>A0A814V759</accession>
<dbReference type="AlphaFoldDB" id="A0A814V759"/>
<organism evidence="2 6">
    <name type="scientific">Didymodactylos carnosus</name>
    <dbReference type="NCBI Taxonomy" id="1234261"/>
    <lineage>
        <taxon>Eukaryota</taxon>
        <taxon>Metazoa</taxon>
        <taxon>Spiralia</taxon>
        <taxon>Gnathifera</taxon>
        <taxon>Rotifera</taxon>
        <taxon>Eurotatoria</taxon>
        <taxon>Bdelloidea</taxon>
        <taxon>Philodinida</taxon>
        <taxon>Philodinidae</taxon>
        <taxon>Didymodactylos</taxon>
    </lineage>
</organism>
<evidence type="ECO:0000313" key="4">
    <source>
        <dbReference type="EMBL" id="CAF3948544.1"/>
    </source>
</evidence>
<evidence type="ECO:0000313" key="2">
    <source>
        <dbReference type="EMBL" id="CAF1184248.1"/>
    </source>
</evidence>
<gene>
    <name evidence="2" type="ORF">GPM918_LOCUS22864</name>
    <name evidence="3" type="ORF">OVA965_LOCUS23399</name>
    <name evidence="4" type="ORF">SRO942_LOCUS22863</name>
    <name evidence="5" type="ORF">TMI583_LOCUS24122</name>
</gene>
<name>A0A814V759_9BILA</name>
<evidence type="ECO:0000313" key="6">
    <source>
        <dbReference type="Proteomes" id="UP000663829"/>
    </source>
</evidence>
<dbReference type="EMBL" id="CAJNOK010013618">
    <property type="protein sequence ID" value="CAF1188098.1"/>
    <property type="molecule type" value="Genomic_DNA"/>
</dbReference>
<dbReference type="EMBL" id="CAJNOQ010007962">
    <property type="protein sequence ID" value="CAF1184248.1"/>
    <property type="molecule type" value="Genomic_DNA"/>
</dbReference>
<dbReference type="EMBL" id="CAJOBA010035149">
    <property type="protein sequence ID" value="CAF3999257.1"/>
    <property type="molecule type" value="Genomic_DNA"/>
</dbReference>